<accession>A0A5S4YTU3</accession>
<protein>
    <submittedName>
        <fullName evidence="1">Threonine transporter</fullName>
    </submittedName>
</protein>
<sequence length="167" mass="18871">MDAIEPSRRQVTFNGPLEAGIRAVALLGAAYPKAFDLQRLTALDYLLVRTKTIEGGPESLHPPTPLRSPDAEVRRRIVHQGLVLMMSRDLVEQEAREAGLMYVAGENAAAFLDALRSPYLLKVKDRAHWLIGHFSGYTDAEFNAIIRRYFEDWIIEFQEFERSIGVA</sequence>
<dbReference type="AlphaFoldDB" id="A0A5S4YTU3"/>
<evidence type="ECO:0000313" key="1">
    <source>
        <dbReference type="EMBL" id="TYO63729.1"/>
    </source>
</evidence>
<dbReference type="RefSeq" id="WP_148742421.1">
    <property type="nucleotide sequence ID" value="NZ_VSTH01000091.1"/>
</dbReference>
<organism evidence="1 2">
    <name type="scientific">Bradyrhizobium hipponense</name>
    <dbReference type="NCBI Taxonomy" id="2605638"/>
    <lineage>
        <taxon>Bacteria</taxon>
        <taxon>Pseudomonadati</taxon>
        <taxon>Pseudomonadota</taxon>
        <taxon>Alphaproteobacteria</taxon>
        <taxon>Hyphomicrobiales</taxon>
        <taxon>Nitrobacteraceae</taxon>
        <taxon>Bradyrhizobium</taxon>
    </lineage>
</organism>
<gene>
    <name evidence="1" type="ORF">FXV83_25755</name>
</gene>
<dbReference type="Pfam" id="PF20288">
    <property type="entry name" value="MC2"/>
    <property type="match status" value="1"/>
</dbReference>
<proteinExistence type="predicted"/>
<keyword evidence="2" id="KW-1185">Reference proteome</keyword>
<dbReference type="EMBL" id="VSTH01000091">
    <property type="protein sequence ID" value="TYO63729.1"/>
    <property type="molecule type" value="Genomic_DNA"/>
</dbReference>
<name>A0A5S4YTU3_9BRAD</name>
<dbReference type="InterPro" id="IPR046904">
    <property type="entry name" value="ABC-3C_MC2"/>
</dbReference>
<dbReference type="Proteomes" id="UP000324797">
    <property type="component" value="Unassembled WGS sequence"/>
</dbReference>
<reference evidence="1 2" key="1">
    <citation type="submission" date="2019-08" db="EMBL/GenBank/DDBJ databases">
        <title>Bradyrhizobium hipponensis sp. nov., a rhizobium isolated from a Lupinus angustifolius root nodule in Tunisia.</title>
        <authorList>
            <person name="Off K."/>
            <person name="Rejili M."/>
            <person name="Mars M."/>
            <person name="Brachmann A."/>
            <person name="Marin M."/>
        </authorList>
    </citation>
    <scope>NUCLEOTIDE SEQUENCE [LARGE SCALE GENOMIC DNA]</scope>
    <source>
        <strain evidence="2">aSej3</strain>
    </source>
</reference>
<comment type="caution">
    <text evidence="1">The sequence shown here is derived from an EMBL/GenBank/DDBJ whole genome shotgun (WGS) entry which is preliminary data.</text>
</comment>
<evidence type="ECO:0000313" key="2">
    <source>
        <dbReference type="Proteomes" id="UP000324797"/>
    </source>
</evidence>